<evidence type="ECO:0000256" key="1">
    <source>
        <dbReference type="ARBA" id="ARBA00023002"/>
    </source>
</evidence>
<organism evidence="4 5">
    <name type="scientific">Streptomyces beihaiensis</name>
    <dbReference type="NCBI Taxonomy" id="2984495"/>
    <lineage>
        <taxon>Bacteria</taxon>
        <taxon>Bacillati</taxon>
        <taxon>Actinomycetota</taxon>
        <taxon>Actinomycetes</taxon>
        <taxon>Kitasatosporales</taxon>
        <taxon>Streptomycetaceae</taxon>
        <taxon>Streptomyces</taxon>
    </lineage>
</organism>
<evidence type="ECO:0000313" key="4">
    <source>
        <dbReference type="EMBL" id="MCX3059479.1"/>
    </source>
</evidence>
<dbReference type="Pfam" id="PF22725">
    <property type="entry name" value="GFO_IDH_MocA_C3"/>
    <property type="match status" value="1"/>
</dbReference>
<evidence type="ECO:0000259" key="2">
    <source>
        <dbReference type="Pfam" id="PF01408"/>
    </source>
</evidence>
<dbReference type="Gene3D" id="3.40.50.720">
    <property type="entry name" value="NAD(P)-binding Rossmann-like Domain"/>
    <property type="match status" value="1"/>
</dbReference>
<reference evidence="4" key="1">
    <citation type="submission" date="2022-10" db="EMBL/GenBank/DDBJ databases">
        <title>Streptomyces beihaiensis sp. nov., a chitin degrading actinobacterium, isolated from shrimp pond soil.</title>
        <authorList>
            <person name="Xie J."/>
            <person name="Shen N."/>
        </authorList>
    </citation>
    <scope>NUCLEOTIDE SEQUENCE</scope>
    <source>
        <strain evidence="4">GXMU-J5</strain>
    </source>
</reference>
<dbReference type="SUPFAM" id="SSF55347">
    <property type="entry name" value="Glyceraldehyde-3-phosphate dehydrogenase-like, C-terminal domain"/>
    <property type="match status" value="1"/>
</dbReference>
<dbReference type="InterPro" id="IPR036291">
    <property type="entry name" value="NAD(P)-bd_dom_sf"/>
</dbReference>
<dbReference type="InterPro" id="IPR050463">
    <property type="entry name" value="Gfo/Idh/MocA_oxidrdct_glycsds"/>
</dbReference>
<protein>
    <submittedName>
        <fullName evidence="4">Gfo/Idh/MocA family oxidoreductase</fullName>
    </submittedName>
</protein>
<dbReference type="InterPro" id="IPR055170">
    <property type="entry name" value="GFO_IDH_MocA-like_dom"/>
</dbReference>
<dbReference type="InterPro" id="IPR000683">
    <property type="entry name" value="Gfo/Idh/MocA-like_OxRdtase_N"/>
</dbReference>
<dbReference type="RefSeq" id="WP_266597312.1">
    <property type="nucleotide sequence ID" value="NZ_JAPHNL010000051.1"/>
</dbReference>
<keyword evidence="5" id="KW-1185">Reference proteome</keyword>
<dbReference type="SUPFAM" id="SSF51735">
    <property type="entry name" value="NAD(P)-binding Rossmann-fold domains"/>
    <property type="match status" value="1"/>
</dbReference>
<proteinExistence type="predicted"/>
<evidence type="ECO:0000313" key="5">
    <source>
        <dbReference type="Proteomes" id="UP001163064"/>
    </source>
</evidence>
<dbReference type="Proteomes" id="UP001163064">
    <property type="component" value="Unassembled WGS sequence"/>
</dbReference>
<gene>
    <name evidence="4" type="ORF">OFY01_06795</name>
</gene>
<keyword evidence="1" id="KW-0560">Oxidoreductase</keyword>
<dbReference type="PANTHER" id="PTHR43818">
    <property type="entry name" value="BCDNA.GH03377"/>
    <property type="match status" value="1"/>
</dbReference>
<dbReference type="PANTHER" id="PTHR43818:SF11">
    <property type="entry name" value="BCDNA.GH03377"/>
    <property type="match status" value="1"/>
</dbReference>
<evidence type="ECO:0000259" key="3">
    <source>
        <dbReference type="Pfam" id="PF22725"/>
    </source>
</evidence>
<feature type="domain" description="Gfo/Idh/MocA-like oxidoreductase N-terminal" evidence="2">
    <location>
        <begin position="5"/>
        <end position="120"/>
    </location>
</feature>
<dbReference type="Gene3D" id="3.30.360.10">
    <property type="entry name" value="Dihydrodipicolinate Reductase, domain 2"/>
    <property type="match status" value="1"/>
</dbReference>
<dbReference type="EMBL" id="JAPHNL010000051">
    <property type="protein sequence ID" value="MCX3059479.1"/>
    <property type="molecule type" value="Genomic_DNA"/>
</dbReference>
<dbReference type="Pfam" id="PF01408">
    <property type="entry name" value="GFO_IDH_MocA"/>
    <property type="match status" value="1"/>
</dbReference>
<comment type="caution">
    <text evidence="4">The sequence shown here is derived from an EMBL/GenBank/DDBJ whole genome shotgun (WGS) entry which is preliminary data.</text>
</comment>
<sequence>MSTPRIGIIGLGVISRFYVEALNGEVDDIELAAVCDLNDEVLAPHRGRIPTFRDHRELLADTALDAVVVNVPNDVHFAVCRDALEAGVSVCVEKPLGITVGEGRALRELAARKGVALFTAYHRRYNTNVLDLLAALPADVPVEELTVRYWEKIEEHVGKDRWYLDPARCGGGCVADNGPNAIDVVHLLLGEVAVTDVRITHDRHGVDRQAVISLATPDGARAVVDLDWAYAHGERKDVEVRLADGRILSADMLAGYPRFKSSLAHEYVGVLREFGQVLRGELAHWPDGLETLEIVTAAYAAERARAA</sequence>
<name>A0ABT3TR04_9ACTN</name>
<feature type="domain" description="GFO/IDH/MocA-like oxidoreductase" evidence="3">
    <location>
        <begin position="145"/>
        <end position="247"/>
    </location>
</feature>
<accession>A0ABT3TR04</accession>